<evidence type="ECO:0000256" key="7">
    <source>
        <dbReference type="ARBA" id="ARBA00023157"/>
    </source>
</evidence>
<evidence type="ECO:0000313" key="11">
    <source>
        <dbReference type="Proteomes" id="UP000438429"/>
    </source>
</evidence>
<evidence type="ECO:0000256" key="4">
    <source>
        <dbReference type="ARBA" id="ARBA00022702"/>
    </source>
</evidence>
<keyword evidence="5 9" id="KW-0732">Signal</keyword>
<reference evidence="10 11" key="1">
    <citation type="submission" date="2019-06" db="EMBL/GenBank/DDBJ databases">
        <title>Draft genomes of female and male turbot (Scophthalmus maximus).</title>
        <authorList>
            <person name="Xu H."/>
            <person name="Xu X.-W."/>
            <person name="Shao C."/>
            <person name="Chen S."/>
        </authorList>
    </citation>
    <scope>NUCLEOTIDE SEQUENCE [LARGE SCALE GENOMIC DNA]</scope>
    <source>
        <strain evidence="10">Ysfricsl-2016a</strain>
        <tissue evidence="10">Blood</tissue>
    </source>
</reference>
<dbReference type="PROSITE" id="PS00263">
    <property type="entry name" value="NATRIURETIC_PEPTIDE"/>
    <property type="match status" value="2"/>
</dbReference>
<gene>
    <name evidence="10" type="ORF">F2P81_011865</name>
</gene>
<dbReference type="GO" id="GO:0007218">
    <property type="term" value="P:neuropeptide signaling pathway"/>
    <property type="evidence" value="ECO:0007669"/>
    <property type="project" value="TreeGrafter"/>
</dbReference>
<dbReference type="GO" id="GO:0006182">
    <property type="term" value="P:cGMP biosynthetic process"/>
    <property type="evidence" value="ECO:0007669"/>
    <property type="project" value="TreeGrafter"/>
</dbReference>
<evidence type="ECO:0000256" key="1">
    <source>
        <dbReference type="ARBA" id="ARBA00004613"/>
    </source>
</evidence>
<comment type="caution">
    <text evidence="10">The sequence shown here is derived from an EMBL/GenBank/DDBJ whole genome shotgun (WGS) entry which is preliminary data.</text>
</comment>
<comment type="similarity">
    <text evidence="2">Belongs to the natriuretic peptide family.</text>
</comment>
<dbReference type="GO" id="GO:0007168">
    <property type="term" value="P:receptor guanylyl cyclase signaling pathway"/>
    <property type="evidence" value="ECO:0007669"/>
    <property type="project" value="TreeGrafter"/>
</dbReference>
<keyword evidence="3" id="KW-0964">Secreted</keyword>
<name>A0A6A4SRD6_SCOMX</name>
<sequence>MHLSLIPLCGLLLILNLQQSSTYPVSTGLSDTDMDILKVLLHRLQESVSEQTEVDQRVPAEQDGLDSLHVEGVGADGWQPQSGLDEAAIREYFSAKNLKNVRNDSSRRSSGCFGRRMDRIGSMSSLGCNTVGRNDLLLYVSDPDCTIPAILSFLKTFGSFSGYKVNISKTECNPINASALQLNQANIPFKLCPSGFTYLGINSLLERFEETLAEAAQEEDSEANYEATNQESERSQARPGWNLDQDGDQEPLKLERFQPPAEGHSKPTSPRSRLQDLLMTTRKRASSCFGARMDRIGNASGLGCNSGRGKSRLRRHDDKTFVLVRLLWFRSRLQPAMRTDSDIQIHQSRPVLVGLCRLRSKSPHIIHCQSLSAPATVTSLF</sequence>
<dbReference type="EMBL" id="VEVO01000010">
    <property type="protein sequence ID" value="KAF0036553.1"/>
    <property type="molecule type" value="Genomic_DNA"/>
</dbReference>
<evidence type="ECO:0000256" key="5">
    <source>
        <dbReference type="ARBA" id="ARBA00022729"/>
    </source>
</evidence>
<dbReference type="GO" id="GO:0097746">
    <property type="term" value="P:blood vessel diameter maintenance"/>
    <property type="evidence" value="ECO:0007669"/>
    <property type="project" value="UniProtKB-KW"/>
</dbReference>
<dbReference type="GO" id="GO:0005179">
    <property type="term" value="F:hormone activity"/>
    <property type="evidence" value="ECO:0007669"/>
    <property type="project" value="UniProtKB-KW"/>
</dbReference>
<protein>
    <submittedName>
        <fullName evidence="10">Uncharacterized protein</fullName>
    </submittedName>
</protein>
<keyword evidence="7" id="KW-1015">Disulfide bond</keyword>
<keyword evidence="4" id="KW-0372">Hormone</keyword>
<evidence type="ECO:0000256" key="8">
    <source>
        <dbReference type="SAM" id="MobiDB-lite"/>
    </source>
</evidence>
<dbReference type="AlphaFoldDB" id="A0A6A4SRD6"/>
<evidence type="ECO:0000256" key="9">
    <source>
        <dbReference type="SAM" id="SignalP"/>
    </source>
</evidence>
<dbReference type="GO" id="GO:0019934">
    <property type="term" value="P:cGMP-mediated signaling"/>
    <property type="evidence" value="ECO:0007669"/>
    <property type="project" value="TreeGrafter"/>
</dbReference>
<feature type="chain" id="PRO_5025613404" evidence="9">
    <location>
        <begin position="23"/>
        <end position="381"/>
    </location>
</feature>
<dbReference type="GO" id="GO:0005615">
    <property type="term" value="C:extracellular space"/>
    <property type="evidence" value="ECO:0007669"/>
    <property type="project" value="TreeGrafter"/>
</dbReference>
<proteinExistence type="inferred from homology"/>
<dbReference type="Proteomes" id="UP000438429">
    <property type="component" value="Unassembled WGS sequence"/>
</dbReference>
<dbReference type="GO" id="GO:0051427">
    <property type="term" value="F:hormone receptor binding"/>
    <property type="evidence" value="ECO:0007669"/>
    <property type="project" value="TreeGrafter"/>
</dbReference>
<dbReference type="Pfam" id="PF00212">
    <property type="entry name" value="ANP"/>
    <property type="match status" value="2"/>
</dbReference>
<feature type="region of interest" description="Disordered" evidence="8">
    <location>
        <begin position="215"/>
        <end position="250"/>
    </location>
</feature>
<organism evidence="10 11">
    <name type="scientific">Scophthalmus maximus</name>
    <name type="common">Turbot</name>
    <name type="synonym">Psetta maxima</name>
    <dbReference type="NCBI Taxonomy" id="52904"/>
    <lineage>
        <taxon>Eukaryota</taxon>
        <taxon>Metazoa</taxon>
        <taxon>Chordata</taxon>
        <taxon>Craniata</taxon>
        <taxon>Vertebrata</taxon>
        <taxon>Euteleostomi</taxon>
        <taxon>Actinopterygii</taxon>
        <taxon>Neopterygii</taxon>
        <taxon>Teleostei</taxon>
        <taxon>Neoteleostei</taxon>
        <taxon>Acanthomorphata</taxon>
        <taxon>Carangaria</taxon>
        <taxon>Pleuronectiformes</taxon>
        <taxon>Pleuronectoidei</taxon>
        <taxon>Scophthalmidae</taxon>
        <taxon>Scophthalmus</taxon>
    </lineage>
</organism>
<keyword evidence="6" id="KW-0838">Vasoactive</keyword>
<dbReference type="InterPro" id="IPR002407">
    <property type="entry name" value="Natriuretic_peptide_atrial"/>
</dbReference>
<feature type="signal peptide" evidence="9">
    <location>
        <begin position="1"/>
        <end position="22"/>
    </location>
</feature>
<dbReference type="SMART" id="SM00183">
    <property type="entry name" value="NAT_PEP"/>
    <property type="match status" value="2"/>
</dbReference>
<accession>A0A6A4SRD6</accession>
<evidence type="ECO:0000256" key="3">
    <source>
        <dbReference type="ARBA" id="ARBA00022525"/>
    </source>
</evidence>
<evidence type="ECO:0000313" key="10">
    <source>
        <dbReference type="EMBL" id="KAF0036553.1"/>
    </source>
</evidence>
<evidence type="ECO:0000256" key="6">
    <source>
        <dbReference type="ARBA" id="ARBA00022858"/>
    </source>
</evidence>
<dbReference type="InterPro" id="IPR030480">
    <property type="entry name" value="Natr_peptide_CS"/>
</dbReference>
<dbReference type="PANTHER" id="PTHR14066:SF10">
    <property type="entry name" value="NATRIURETIC PEPTIDES B"/>
    <property type="match status" value="1"/>
</dbReference>
<evidence type="ECO:0000256" key="2">
    <source>
        <dbReference type="ARBA" id="ARBA00009041"/>
    </source>
</evidence>
<dbReference type="InterPro" id="IPR000663">
    <property type="entry name" value="Natr_peptide"/>
</dbReference>
<dbReference type="InterPro" id="IPR050787">
    <property type="entry name" value="Natriuretic_peptide"/>
</dbReference>
<dbReference type="PANTHER" id="PTHR14066">
    <property type="entry name" value="ATRIAL NATRIURETIC FACTOR PRECURSOR"/>
    <property type="match status" value="1"/>
</dbReference>
<comment type="subcellular location">
    <subcellularLocation>
        <location evidence="1">Secreted</location>
    </subcellularLocation>
</comment>
<dbReference type="PRINTS" id="PR00711">
    <property type="entry name" value="ANATPEPTIDE"/>
</dbReference>
<dbReference type="GO" id="GO:0003085">
    <property type="term" value="P:negative regulation of systemic arterial blood pressure"/>
    <property type="evidence" value="ECO:0007669"/>
    <property type="project" value="TreeGrafter"/>
</dbReference>
<dbReference type="GO" id="GO:0005737">
    <property type="term" value="C:cytoplasm"/>
    <property type="evidence" value="ECO:0007669"/>
    <property type="project" value="TreeGrafter"/>
</dbReference>